<accession>A0A8H6R6F4</accession>
<gene>
    <name evidence="2" type="ORF">CNMCM7691_006135</name>
</gene>
<organism evidence="2 3">
    <name type="scientific">Aspergillus felis</name>
    <dbReference type="NCBI Taxonomy" id="1287682"/>
    <lineage>
        <taxon>Eukaryota</taxon>
        <taxon>Fungi</taxon>
        <taxon>Dikarya</taxon>
        <taxon>Ascomycota</taxon>
        <taxon>Pezizomycotina</taxon>
        <taxon>Eurotiomycetes</taxon>
        <taxon>Eurotiomycetidae</taxon>
        <taxon>Eurotiales</taxon>
        <taxon>Aspergillaceae</taxon>
        <taxon>Aspergillus</taxon>
        <taxon>Aspergillus subgen. Fumigati</taxon>
    </lineage>
</organism>
<sequence length="86" mass="9763">MMQYFRQGQKLCEDQEGEDRSKRHKHQFNAQSNRKIMEHHGTPKPGSVAAEVPCQVPKYEKGTYAQIETEKGVVKISGANTVLAYL</sequence>
<protein>
    <submittedName>
        <fullName evidence="2">Uncharacterized protein</fullName>
    </submittedName>
</protein>
<evidence type="ECO:0000313" key="2">
    <source>
        <dbReference type="EMBL" id="KAF7184712.1"/>
    </source>
</evidence>
<feature type="region of interest" description="Disordered" evidence="1">
    <location>
        <begin position="1"/>
        <end position="50"/>
    </location>
</feature>
<dbReference type="Proteomes" id="UP000641853">
    <property type="component" value="Unassembled WGS sequence"/>
</dbReference>
<keyword evidence="3" id="KW-1185">Reference proteome</keyword>
<dbReference type="EMBL" id="JACBAG010001567">
    <property type="protein sequence ID" value="KAF7184712.1"/>
    <property type="molecule type" value="Genomic_DNA"/>
</dbReference>
<name>A0A8H6R6F4_9EURO</name>
<reference evidence="2" key="1">
    <citation type="submission" date="2020-06" db="EMBL/GenBank/DDBJ databases">
        <title>Draft genome sequences of strains closely related to Aspergillus parafelis and Aspergillus hiratsukae.</title>
        <authorList>
            <person name="Dos Santos R.A.C."/>
            <person name="Rivero-Menendez O."/>
            <person name="Steenwyk J.L."/>
            <person name="Mead M.E."/>
            <person name="Goldman G.H."/>
            <person name="Alastruey-Izquierdo A."/>
            <person name="Rokas A."/>
        </authorList>
    </citation>
    <scope>NUCLEOTIDE SEQUENCE</scope>
    <source>
        <strain evidence="2">CNM-CM7691</strain>
    </source>
</reference>
<evidence type="ECO:0000256" key="1">
    <source>
        <dbReference type="SAM" id="MobiDB-lite"/>
    </source>
</evidence>
<comment type="caution">
    <text evidence="2">The sequence shown here is derived from an EMBL/GenBank/DDBJ whole genome shotgun (WGS) entry which is preliminary data.</text>
</comment>
<evidence type="ECO:0000313" key="3">
    <source>
        <dbReference type="Proteomes" id="UP000641853"/>
    </source>
</evidence>
<proteinExistence type="predicted"/>
<dbReference type="AlphaFoldDB" id="A0A8H6R6F4"/>